<feature type="domain" description="Thiamine pyrophosphate enzyme TPP-binding" evidence="3">
    <location>
        <begin position="413"/>
        <end position="559"/>
    </location>
</feature>
<organism evidence="5">
    <name type="scientific">Salmonella enterica</name>
    <name type="common">Salmonella choleraesuis</name>
    <dbReference type="NCBI Taxonomy" id="28901"/>
    <lineage>
        <taxon>Bacteria</taxon>
        <taxon>Pseudomonadati</taxon>
        <taxon>Pseudomonadota</taxon>
        <taxon>Gammaproteobacteria</taxon>
        <taxon>Enterobacterales</taxon>
        <taxon>Enterobacteriaceae</taxon>
        <taxon>Salmonella</taxon>
    </lineage>
</organism>
<dbReference type="EMBL" id="DAAUKO010000011">
    <property type="protein sequence ID" value="HAF1615096.1"/>
    <property type="molecule type" value="Genomic_DNA"/>
</dbReference>
<dbReference type="Gene3D" id="3.40.50.970">
    <property type="match status" value="2"/>
</dbReference>
<dbReference type="PANTHER" id="PTHR18968:SF13">
    <property type="entry name" value="ACETOLACTATE SYNTHASE CATALYTIC SUBUNIT, MITOCHONDRIAL"/>
    <property type="match status" value="1"/>
</dbReference>
<accession>A0A742UEW4</accession>
<evidence type="ECO:0000259" key="4">
    <source>
        <dbReference type="Pfam" id="PF02776"/>
    </source>
</evidence>
<evidence type="ECO:0000313" key="5">
    <source>
        <dbReference type="EMBL" id="HAF1615096.1"/>
    </source>
</evidence>
<evidence type="ECO:0000259" key="3">
    <source>
        <dbReference type="Pfam" id="PF02775"/>
    </source>
</evidence>
<protein>
    <submittedName>
        <fullName evidence="5">Thiamine pyrophosphate-binding protein</fullName>
    </submittedName>
</protein>
<dbReference type="GO" id="GO:0003984">
    <property type="term" value="F:acetolactate synthase activity"/>
    <property type="evidence" value="ECO:0007669"/>
    <property type="project" value="TreeGrafter"/>
</dbReference>
<dbReference type="Pfam" id="PF02775">
    <property type="entry name" value="TPP_enzyme_C"/>
    <property type="match status" value="1"/>
</dbReference>
<dbReference type="Pfam" id="PF02776">
    <property type="entry name" value="TPP_enzyme_N"/>
    <property type="match status" value="1"/>
</dbReference>
<comment type="similarity">
    <text evidence="1">Belongs to the TPP enzyme family.</text>
</comment>
<dbReference type="GO" id="GO:0050660">
    <property type="term" value="F:flavin adenine dinucleotide binding"/>
    <property type="evidence" value="ECO:0007669"/>
    <property type="project" value="TreeGrafter"/>
</dbReference>
<gene>
    <name evidence="5" type="ORF">G9B49_004096</name>
</gene>
<dbReference type="PANTHER" id="PTHR18968">
    <property type="entry name" value="THIAMINE PYROPHOSPHATE ENZYMES"/>
    <property type="match status" value="1"/>
</dbReference>
<dbReference type="SUPFAM" id="SSF52518">
    <property type="entry name" value="Thiamin diphosphate-binding fold (THDP-binding)"/>
    <property type="match status" value="2"/>
</dbReference>
<dbReference type="CDD" id="cd07035">
    <property type="entry name" value="TPP_PYR_POX_like"/>
    <property type="match status" value="1"/>
</dbReference>
<dbReference type="GO" id="GO:0005948">
    <property type="term" value="C:acetolactate synthase complex"/>
    <property type="evidence" value="ECO:0007669"/>
    <property type="project" value="TreeGrafter"/>
</dbReference>
<evidence type="ECO:0000256" key="2">
    <source>
        <dbReference type="ARBA" id="ARBA00023052"/>
    </source>
</evidence>
<comment type="caution">
    <text evidence="5">The sequence shown here is derived from an EMBL/GenBank/DDBJ whole genome shotgun (WGS) entry which is preliminary data.</text>
</comment>
<keyword evidence="2" id="KW-0786">Thiamine pyrophosphate</keyword>
<dbReference type="InterPro" id="IPR012001">
    <property type="entry name" value="Thiamin_PyroP_enz_TPP-bd_dom"/>
</dbReference>
<name>A0A742UEW4_SALER</name>
<dbReference type="GO" id="GO:0009099">
    <property type="term" value="P:L-valine biosynthetic process"/>
    <property type="evidence" value="ECO:0007669"/>
    <property type="project" value="TreeGrafter"/>
</dbReference>
<dbReference type="GO" id="GO:0009097">
    <property type="term" value="P:isoleucine biosynthetic process"/>
    <property type="evidence" value="ECO:0007669"/>
    <property type="project" value="TreeGrafter"/>
</dbReference>
<evidence type="ECO:0000256" key="1">
    <source>
        <dbReference type="ARBA" id="ARBA00007812"/>
    </source>
</evidence>
<dbReference type="InterPro" id="IPR045229">
    <property type="entry name" value="TPP_enz"/>
</dbReference>
<dbReference type="AlphaFoldDB" id="A0A742UEW4"/>
<proteinExistence type="inferred from homology"/>
<feature type="domain" description="Thiamine pyrophosphate enzyme N-terminal TPP-binding" evidence="4">
    <location>
        <begin position="23"/>
        <end position="124"/>
    </location>
</feature>
<dbReference type="InterPro" id="IPR011766">
    <property type="entry name" value="TPP_enzyme_TPP-bd"/>
</dbReference>
<reference evidence="5" key="2">
    <citation type="submission" date="2020-02" db="EMBL/GenBank/DDBJ databases">
        <authorList>
            <consortium name="NCBI Pathogen Detection Project"/>
        </authorList>
    </citation>
    <scope>NUCLEOTIDE SEQUENCE</scope>
    <source>
        <strain evidence="5">MA.03-3818</strain>
    </source>
</reference>
<dbReference type="InterPro" id="IPR029061">
    <property type="entry name" value="THDP-binding"/>
</dbReference>
<reference evidence="5" key="1">
    <citation type="journal article" date="2018" name="Genome Biol.">
        <title>SKESA: strategic k-mer extension for scrupulous assemblies.</title>
        <authorList>
            <person name="Souvorov A."/>
            <person name="Agarwala R."/>
            <person name="Lipman D.J."/>
        </authorList>
    </citation>
    <scope>NUCLEOTIDE SEQUENCE</scope>
    <source>
        <strain evidence="5">MA.03-3818</strain>
    </source>
</reference>
<sequence>MNDSFTLAPTFSNGYKNSTYFSDWVKSYLLAHGIDTYVFNPGASFRGLHDSLAMDDYNQIIMTCHEEIAVSFAHGYYKASGKIICVVIHANVGLLHSSMAIFNAWCDRVPLLCLVGNGPLDAAKRRPWIDWIHTAHDILAPIRGYTSFSSVSTDQWGIANDIKRAIRIAVSESHLGPAVVALDSYLQETHTEPKIKNIGLADIKKKRIELQSEELIRISKLLSQAKKPLFIIERAGRQKGIMNALINLSKSLGYNIPVIECGYYENAITINNENLWFRIETVIFEECPDLIITLDTIDPLGYLSSKIDINVLSEILFININTPGLSPSSWSSDTGIDPPGYIYNCDIVHFLNKLAQIITTTNKKVEHYIRHKTLTSSKLSMIIKKIYSTLKDNNIDYRIVNGGSNETDKIIRHTFNFKSESQFLGMNGGGGLGYGLPASIGAAFSIFKYTPETLSIAFLGDGDFMYTPSSLWTASAKKIPLLIIIVNNGEYSNSLTHAQDIAHIRNRSTSSRIATTFDESAIDFEKLAQSFSIESCSVDGNNLKIVSEKINKAIRFINKNNESYILNIKV</sequence>
<dbReference type="GO" id="GO:0030976">
    <property type="term" value="F:thiamine pyrophosphate binding"/>
    <property type="evidence" value="ECO:0007669"/>
    <property type="project" value="InterPro"/>
</dbReference>